<dbReference type="Proteomes" id="UP000183832">
    <property type="component" value="Unassembled WGS sequence"/>
</dbReference>
<keyword evidence="3" id="KW-1185">Reference proteome</keyword>
<dbReference type="EMBL" id="CVRI01000051">
    <property type="protein sequence ID" value="CRK99518.1"/>
    <property type="molecule type" value="Genomic_DNA"/>
</dbReference>
<dbReference type="AlphaFoldDB" id="A0A1J1IKB3"/>
<feature type="compositionally biased region" description="Basic and acidic residues" evidence="1">
    <location>
        <begin position="123"/>
        <end position="144"/>
    </location>
</feature>
<organism evidence="2 3">
    <name type="scientific">Clunio marinus</name>
    <dbReference type="NCBI Taxonomy" id="568069"/>
    <lineage>
        <taxon>Eukaryota</taxon>
        <taxon>Metazoa</taxon>
        <taxon>Ecdysozoa</taxon>
        <taxon>Arthropoda</taxon>
        <taxon>Hexapoda</taxon>
        <taxon>Insecta</taxon>
        <taxon>Pterygota</taxon>
        <taxon>Neoptera</taxon>
        <taxon>Endopterygota</taxon>
        <taxon>Diptera</taxon>
        <taxon>Nematocera</taxon>
        <taxon>Chironomoidea</taxon>
        <taxon>Chironomidae</taxon>
        <taxon>Clunio</taxon>
    </lineage>
</organism>
<proteinExistence type="predicted"/>
<feature type="compositionally biased region" description="Basic and acidic residues" evidence="1">
    <location>
        <begin position="72"/>
        <end position="114"/>
    </location>
</feature>
<name>A0A1J1IKB3_9DIPT</name>
<protein>
    <submittedName>
        <fullName evidence="2">CLUMA_CG012837, isoform A</fullName>
    </submittedName>
</protein>
<gene>
    <name evidence="2" type="ORF">CLUMA_CG012837</name>
</gene>
<accession>A0A1J1IKB3</accession>
<feature type="region of interest" description="Disordered" evidence="1">
    <location>
        <begin position="26"/>
        <end position="157"/>
    </location>
</feature>
<evidence type="ECO:0000313" key="3">
    <source>
        <dbReference type="Proteomes" id="UP000183832"/>
    </source>
</evidence>
<dbReference type="OrthoDB" id="10638562at2759"/>
<dbReference type="STRING" id="568069.A0A1J1IKB3"/>
<reference evidence="2 3" key="1">
    <citation type="submission" date="2015-04" db="EMBL/GenBank/DDBJ databases">
        <authorList>
            <person name="Syromyatnikov M.Y."/>
            <person name="Popov V.N."/>
        </authorList>
    </citation>
    <scope>NUCLEOTIDE SEQUENCE [LARGE SCALE GENOMIC DNA]</scope>
</reference>
<evidence type="ECO:0000256" key="1">
    <source>
        <dbReference type="SAM" id="MobiDB-lite"/>
    </source>
</evidence>
<evidence type="ECO:0000313" key="2">
    <source>
        <dbReference type="EMBL" id="CRK99518.1"/>
    </source>
</evidence>
<sequence length="183" mass="20873">MLNGVNRFKQCQIFIIHYNEPGAKPIIEDAKKPQQAAVSEPEPEKGKYQRAQKPAAPDDEEARKLKMGKGVIPDKKDDGENVKLKPIPEKQAAEKVELKPAEAKKATTEGPKDKPKAKKATKSKYEDLPEIPDYERPELEKYEESDFNPSKKVKQKNDVEKVKYTISQFINLPNPLRKDEEFT</sequence>